<dbReference type="InterPro" id="IPR035923">
    <property type="entry name" value="TT1751-like_sf"/>
</dbReference>
<feature type="domain" description="DUF302" evidence="1">
    <location>
        <begin position="2"/>
        <end position="34"/>
    </location>
</feature>
<evidence type="ECO:0000313" key="2">
    <source>
        <dbReference type="EMBL" id="MCQ6961060.1"/>
    </source>
</evidence>
<dbReference type="EMBL" id="JANHOH010000011">
    <property type="protein sequence ID" value="MCQ6961060.1"/>
    <property type="molecule type" value="Genomic_DNA"/>
</dbReference>
<dbReference type="Proteomes" id="UP001204376">
    <property type="component" value="Unassembled WGS sequence"/>
</dbReference>
<dbReference type="InterPro" id="IPR005180">
    <property type="entry name" value="DUF302"/>
</dbReference>
<proteinExistence type="predicted"/>
<name>A0ABT1T8X8_9SPHI</name>
<dbReference type="SUPFAM" id="SSF103247">
    <property type="entry name" value="TT1751-like"/>
    <property type="match status" value="1"/>
</dbReference>
<evidence type="ECO:0000313" key="3">
    <source>
        <dbReference type="Proteomes" id="UP001204376"/>
    </source>
</evidence>
<keyword evidence="3" id="KW-1185">Reference proteome</keyword>
<gene>
    <name evidence="2" type="ORF">NPE20_24005</name>
</gene>
<dbReference type="Pfam" id="PF03625">
    <property type="entry name" value="DUF302"/>
    <property type="match status" value="1"/>
</dbReference>
<accession>A0ABT1T8X8</accession>
<evidence type="ECO:0000259" key="1">
    <source>
        <dbReference type="Pfam" id="PF03625"/>
    </source>
</evidence>
<dbReference type="Gene3D" id="3.30.310.70">
    <property type="entry name" value="TT1751-like domain"/>
    <property type="match status" value="1"/>
</dbReference>
<protein>
    <submittedName>
        <fullName evidence="2">DUF302 domain-containing protein</fullName>
    </submittedName>
</protein>
<reference evidence="2 3" key="1">
    <citation type="submission" date="2022-07" db="EMBL/GenBank/DDBJ databases">
        <title>Mucilaginibacter sp. JC4.</title>
        <authorList>
            <person name="Le V."/>
            <person name="Ko S.-R."/>
            <person name="Ahn C.-Y."/>
            <person name="Oh H.-M."/>
        </authorList>
    </citation>
    <scope>NUCLEOTIDE SEQUENCE [LARGE SCALE GENOMIC DNA]</scope>
    <source>
        <strain evidence="2 3">JC4</strain>
    </source>
</reference>
<comment type="caution">
    <text evidence="2">The sequence shown here is derived from an EMBL/GenBank/DDBJ whole genome shotgun (WGS) entry which is preliminary data.</text>
</comment>
<organism evidence="2 3">
    <name type="scientific">Mucilaginibacter aquariorum</name>
    <dbReference type="NCBI Taxonomy" id="2967225"/>
    <lineage>
        <taxon>Bacteria</taxon>
        <taxon>Pseudomonadati</taxon>
        <taxon>Bacteroidota</taxon>
        <taxon>Sphingobacteriia</taxon>
        <taxon>Sphingobacteriales</taxon>
        <taxon>Sphingobacteriaceae</taxon>
        <taxon>Mucilaginibacter</taxon>
    </lineage>
</organism>
<sequence>MRALLATDKIGTALPCSVIVQEKTLGKVEVSALNSVASMQAILNGDLHKTAIEVRDKLKKIIKEL</sequence>
<dbReference type="CDD" id="cd14797">
    <property type="entry name" value="DUF302"/>
    <property type="match status" value="1"/>
</dbReference>